<dbReference type="InterPro" id="IPR036186">
    <property type="entry name" value="Serpin_sf"/>
</dbReference>
<name>A0ABD0QYF6_CIRMR</name>
<feature type="domain" description="Serpin" evidence="1">
    <location>
        <begin position="1"/>
        <end position="62"/>
    </location>
</feature>
<organism evidence="2 3">
    <name type="scientific">Cirrhinus mrigala</name>
    <name type="common">Mrigala</name>
    <dbReference type="NCBI Taxonomy" id="683832"/>
    <lineage>
        <taxon>Eukaryota</taxon>
        <taxon>Metazoa</taxon>
        <taxon>Chordata</taxon>
        <taxon>Craniata</taxon>
        <taxon>Vertebrata</taxon>
        <taxon>Euteleostomi</taxon>
        <taxon>Actinopterygii</taxon>
        <taxon>Neopterygii</taxon>
        <taxon>Teleostei</taxon>
        <taxon>Ostariophysi</taxon>
        <taxon>Cypriniformes</taxon>
        <taxon>Cyprinidae</taxon>
        <taxon>Labeoninae</taxon>
        <taxon>Labeonini</taxon>
        <taxon>Cirrhinus</taxon>
    </lineage>
</organism>
<evidence type="ECO:0000313" key="3">
    <source>
        <dbReference type="Proteomes" id="UP001529510"/>
    </source>
</evidence>
<dbReference type="AlphaFoldDB" id="A0ABD0QYF6"/>
<sequence>PVQMMHKYASLKVFYDREFSSKILCLDYDDAFSMFLAVPDTDPFFEPKTIKDLEKAISRQHIE</sequence>
<dbReference type="Pfam" id="PF00079">
    <property type="entry name" value="Serpin"/>
    <property type="match status" value="1"/>
</dbReference>
<reference evidence="2 3" key="1">
    <citation type="submission" date="2024-05" db="EMBL/GenBank/DDBJ databases">
        <title>Genome sequencing and assembly of Indian major carp, Cirrhinus mrigala (Hamilton, 1822).</title>
        <authorList>
            <person name="Mohindra V."/>
            <person name="Chowdhury L.M."/>
            <person name="Lal K."/>
            <person name="Jena J.K."/>
        </authorList>
    </citation>
    <scope>NUCLEOTIDE SEQUENCE [LARGE SCALE GENOMIC DNA]</scope>
    <source>
        <strain evidence="2">CM1030</strain>
        <tissue evidence="2">Blood</tissue>
    </source>
</reference>
<dbReference type="Gene3D" id="2.30.39.10">
    <property type="entry name" value="Alpha-1-antitrypsin, domain 1"/>
    <property type="match status" value="1"/>
</dbReference>
<dbReference type="Proteomes" id="UP001529510">
    <property type="component" value="Unassembled WGS sequence"/>
</dbReference>
<accession>A0ABD0QYF6</accession>
<keyword evidence="3" id="KW-1185">Reference proteome</keyword>
<protein>
    <recommendedName>
        <fullName evidence="1">Serpin domain-containing protein</fullName>
    </recommendedName>
</protein>
<dbReference type="EMBL" id="JAMKFB020000006">
    <property type="protein sequence ID" value="KAL0191273.1"/>
    <property type="molecule type" value="Genomic_DNA"/>
</dbReference>
<evidence type="ECO:0000259" key="1">
    <source>
        <dbReference type="Pfam" id="PF00079"/>
    </source>
</evidence>
<proteinExistence type="predicted"/>
<feature type="non-terminal residue" evidence="2">
    <location>
        <position position="63"/>
    </location>
</feature>
<feature type="non-terminal residue" evidence="2">
    <location>
        <position position="1"/>
    </location>
</feature>
<comment type="caution">
    <text evidence="2">The sequence shown here is derived from an EMBL/GenBank/DDBJ whole genome shotgun (WGS) entry which is preliminary data.</text>
</comment>
<evidence type="ECO:0000313" key="2">
    <source>
        <dbReference type="EMBL" id="KAL0191273.1"/>
    </source>
</evidence>
<dbReference type="InterPro" id="IPR023796">
    <property type="entry name" value="Serpin_dom"/>
</dbReference>
<gene>
    <name evidence="2" type="ORF">M9458_013971</name>
</gene>
<dbReference type="InterPro" id="IPR042185">
    <property type="entry name" value="Serpin_sf_2"/>
</dbReference>
<dbReference type="SUPFAM" id="SSF56574">
    <property type="entry name" value="Serpins"/>
    <property type="match status" value="1"/>
</dbReference>